<dbReference type="AlphaFoldDB" id="A0A915JJN1"/>
<proteinExistence type="predicted"/>
<sequence>MGLAPQACRLRDAGVVLGLQIGRSDWRTFLGVEIGGQGFVADYWISFLRGLAVIYVLRSCNHIVESISPEASLCMVVAAEVVPAAAVENRRTWEAALKFAGGDQLRLCGRDSGPVIGLCYGGGQNGN</sequence>
<accession>A0A915JJN1</accession>
<dbReference type="Proteomes" id="UP000887565">
    <property type="component" value="Unplaced"/>
</dbReference>
<name>A0A915JJN1_ROMCU</name>
<keyword evidence="1" id="KW-1185">Reference proteome</keyword>
<reference evidence="2" key="1">
    <citation type="submission" date="2022-11" db="UniProtKB">
        <authorList>
            <consortium name="WormBaseParasite"/>
        </authorList>
    </citation>
    <scope>IDENTIFICATION</scope>
</reference>
<dbReference type="WBParaSite" id="nRc.2.0.1.t26271-RA">
    <property type="protein sequence ID" value="nRc.2.0.1.t26271-RA"/>
    <property type="gene ID" value="nRc.2.0.1.g26271"/>
</dbReference>
<evidence type="ECO:0000313" key="1">
    <source>
        <dbReference type="Proteomes" id="UP000887565"/>
    </source>
</evidence>
<evidence type="ECO:0000313" key="2">
    <source>
        <dbReference type="WBParaSite" id="nRc.2.0.1.t26271-RA"/>
    </source>
</evidence>
<organism evidence="1 2">
    <name type="scientific">Romanomermis culicivorax</name>
    <name type="common">Nematode worm</name>
    <dbReference type="NCBI Taxonomy" id="13658"/>
    <lineage>
        <taxon>Eukaryota</taxon>
        <taxon>Metazoa</taxon>
        <taxon>Ecdysozoa</taxon>
        <taxon>Nematoda</taxon>
        <taxon>Enoplea</taxon>
        <taxon>Dorylaimia</taxon>
        <taxon>Mermithida</taxon>
        <taxon>Mermithoidea</taxon>
        <taxon>Mermithidae</taxon>
        <taxon>Romanomermis</taxon>
    </lineage>
</organism>
<protein>
    <submittedName>
        <fullName evidence="2">Uncharacterized protein</fullName>
    </submittedName>
</protein>